<evidence type="ECO:0000313" key="4">
    <source>
        <dbReference type="Proteomes" id="UP000663870"/>
    </source>
</evidence>
<name>A0A814CJL9_9BILA</name>
<accession>A0A814CJL9</accession>
<comment type="caution">
    <text evidence="1">The sequence shown here is derived from an EMBL/GenBank/DDBJ whole genome shotgun (WGS) entry which is preliminary data.</text>
</comment>
<dbReference type="Proteomes" id="UP000663854">
    <property type="component" value="Unassembled WGS sequence"/>
</dbReference>
<dbReference type="EMBL" id="CAJNOL010001222">
    <property type="protein sequence ID" value="CAF1315657.1"/>
    <property type="molecule type" value="Genomic_DNA"/>
</dbReference>
<evidence type="ECO:0000313" key="3">
    <source>
        <dbReference type="Proteomes" id="UP000663854"/>
    </source>
</evidence>
<proteinExistence type="predicted"/>
<dbReference type="AlphaFoldDB" id="A0A814CJL9"/>
<evidence type="ECO:0000313" key="1">
    <source>
        <dbReference type="EMBL" id="CAF0943084.1"/>
    </source>
</evidence>
<dbReference type="Proteomes" id="UP000663870">
    <property type="component" value="Unassembled WGS sequence"/>
</dbReference>
<dbReference type="EMBL" id="CAJNOH010000203">
    <property type="protein sequence ID" value="CAF0943084.1"/>
    <property type="molecule type" value="Genomic_DNA"/>
</dbReference>
<keyword evidence="4" id="KW-1185">Reference proteome</keyword>
<evidence type="ECO:0000313" key="2">
    <source>
        <dbReference type="EMBL" id="CAF1315657.1"/>
    </source>
</evidence>
<sequence length="287" mass="33023">MASPIDTFKNNFFDQLKSYGDAVQDVFEKRIARPLLAFKRDLKRPSSTVRTISEQESILPSEQTTFITQQESVLSSSPLEIIEFETNTSLKTILDKVKNTLSLSTKERTSEDFSIDETKKPTRVCRHSSISSLSSKYHRRNFLRHHKSVSFADNPIQYDSDTEKNNSCSTDDQIESVCNAYTFDHPSVMASIDEIATNQINPSNTLSTIENNDYDFERNFHESIRPRRISIGNSQDLIYQDLSAEIVSYVLKHALRILDKEDEDLLLAENEKFINKNDYDEDLIDLK</sequence>
<gene>
    <name evidence="2" type="ORF">JXQ802_LOCUS30265</name>
    <name evidence="1" type="ORF">PYM288_LOCUS11699</name>
</gene>
<protein>
    <submittedName>
        <fullName evidence="1">Uncharacterized protein</fullName>
    </submittedName>
</protein>
<reference evidence="1" key="1">
    <citation type="submission" date="2021-02" db="EMBL/GenBank/DDBJ databases">
        <authorList>
            <person name="Nowell W R."/>
        </authorList>
    </citation>
    <scope>NUCLEOTIDE SEQUENCE</scope>
</reference>
<organism evidence="1 3">
    <name type="scientific">Rotaria sordida</name>
    <dbReference type="NCBI Taxonomy" id="392033"/>
    <lineage>
        <taxon>Eukaryota</taxon>
        <taxon>Metazoa</taxon>
        <taxon>Spiralia</taxon>
        <taxon>Gnathifera</taxon>
        <taxon>Rotifera</taxon>
        <taxon>Eurotatoria</taxon>
        <taxon>Bdelloidea</taxon>
        <taxon>Philodinida</taxon>
        <taxon>Philodinidae</taxon>
        <taxon>Rotaria</taxon>
    </lineage>
</organism>